<accession>A0A934JU44</accession>
<dbReference type="Gene3D" id="3.30.70.1070">
    <property type="entry name" value="Sporulation related repeat"/>
    <property type="match status" value="1"/>
</dbReference>
<dbReference type="Proteomes" id="UP000628710">
    <property type="component" value="Unassembled WGS sequence"/>
</dbReference>
<organism evidence="3 4">
    <name type="scientific">Marinomonas transparens</name>
    <dbReference type="NCBI Taxonomy" id="2795388"/>
    <lineage>
        <taxon>Bacteria</taxon>
        <taxon>Pseudomonadati</taxon>
        <taxon>Pseudomonadota</taxon>
        <taxon>Gammaproteobacteria</taxon>
        <taxon>Oceanospirillales</taxon>
        <taxon>Oceanospirillaceae</taxon>
        <taxon>Marinomonas</taxon>
    </lineage>
</organism>
<evidence type="ECO:0000313" key="4">
    <source>
        <dbReference type="Proteomes" id="UP000628710"/>
    </source>
</evidence>
<dbReference type="GO" id="GO:0042834">
    <property type="term" value="F:peptidoglycan binding"/>
    <property type="evidence" value="ECO:0007669"/>
    <property type="project" value="InterPro"/>
</dbReference>
<dbReference type="InterPro" id="IPR036680">
    <property type="entry name" value="SPOR-like_sf"/>
</dbReference>
<evidence type="ECO:0000259" key="2">
    <source>
        <dbReference type="PROSITE" id="PS51724"/>
    </source>
</evidence>
<dbReference type="InterPro" id="IPR007730">
    <property type="entry name" value="SPOR-like_dom"/>
</dbReference>
<comment type="caution">
    <text evidence="3">The sequence shown here is derived from an EMBL/GenBank/DDBJ whole genome shotgun (WGS) entry which is preliminary data.</text>
</comment>
<sequence>MKMSQKLIIVVAGLSLGACSTSGEQNTFMTYQNLQDKVREHEEQWQSVQPKLERIDELEAEIAALKQKTATATDIPMPASNSKATMLTEDESMLAANVAPAVTPAIEESSENVAAPAPMAVAPMAVTPVEPAPMTNQQLASAASGTMPTAAVAASVVATTKTSKMDEGYGVQVASYSNRDEAIRGWRVLQKKLPVIFDGFVPHVNEKEVNGRAMYQLKVGPFVDKSYSSKFCSMLKEQNTDCLVTKYDGEAF</sequence>
<dbReference type="Pfam" id="PF05036">
    <property type="entry name" value="SPOR"/>
    <property type="match status" value="1"/>
</dbReference>
<keyword evidence="4" id="KW-1185">Reference proteome</keyword>
<reference evidence="3" key="1">
    <citation type="submission" date="2020-12" db="EMBL/GenBank/DDBJ databases">
        <title>Marinomonas arctica sp. nov., a psychrotolerant bacterium isolated from the Arctic.</title>
        <authorList>
            <person name="Zhang Y."/>
        </authorList>
    </citation>
    <scope>NUCLEOTIDE SEQUENCE</scope>
    <source>
        <strain evidence="3">C1424</strain>
    </source>
</reference>
<dbReference type="PROSITE" id="PS51257">
    <property type="entry name" value="PROKAR_LIPOPROTEIN"/>
    <property type="match status" value="1"/>
</dbReference>
<protein>
    <submittedName>
        <fullName evidence="3">SPOR domain-containing protein</fullName>
    </submittedName>
</protein>
<dbReference type="SUPFAM" id="SSF110997">
    <property type="entry name" value="Sporulation related repeat"/>
    <property type="match status" value="1"/>
</dbReference>
<proteinExistence type="predicted"/>
<gene>
    <name evidence="3" type="ORF">I8J31_06830</name>
</gene>
<dbReference type="EMBL" id="JAEMNX010000005">
    <property type="protein sequence ID" value="MBJ7537395.1"/>
    <property type="molecule type" value="Genomic_DNA"/>
</dbReference>
<dbReference type="AlphaFoldDB" id="A0A934JU44"/>
<evidence type="ECO:0000313" key="3">
    <source>
        <dbReference type="EMBL" id="MBJ7537395.1"/>
    </source>
</evidence>
<name>A0A934JU44_9GAMM</name>
<evidence type="ECO:0000256" key="1">
    <source>
        <dbReference type="SAM" id="Coils"/>
    </source>
</evidence>
<dbReference type="RefSeq" id="WP_199467535.1">
    <property type="nucleotide sequence ID" value="NZ_JAEMNX010000005.1"/>
</dbReference>
<dbReference type="PROSITE" id="PS51724">
    <property type="entry name" value="SPOR"/>
    <property type="match status" value="1"/>
</dbReference>
<feature type="coiled-coil region" evidence="1">
    <location>
        <begin position="48"/>
        <end position="75"/>
    </location>
</feature>
<keyword evidence="1" id="KW-0175">Coiled coil</keyword>
<feature type="domain" description="SPOR" evidence="2">
    <location>
        <begin position="163"/>
        <end position="247"/>
    </location>
</feature>